<dbReference type="GO" id="GO:0005634">
    <property type="term" value="C:nucleus"/>
    <property type="evidence" value="ECO:0007669"/>
    <property type="project" value="TreeGrafter"/>
</dbReference>
<dbReference type="Gene3D" id="3.90.25.10">
    <property type="entry name" value="UDP-galactose 4-epimerase, domain 1"/>
    <property type="match status" value="1"/>
</dbReference>
<dbReference type="EMBL" id="WVTA01000015">
    <property type="protein sequence ID" value="KAK3201715.1"/>
    <property type="molecule type" value="Genomic_DNA"/>
</dbReference>
<evidence type="ECO:0000313" key="5">
    <source>
        <dbReference type="Proteomes" id="UP001280581"/>
    </source>
</evidence>
<dbReference type="InterPro" id="IPR036291">
    <property type="entry name" value="NAD(P)-bd_dom_sf"/>
</dbReference>
<dbReference type="CDD" id="cd05251">
    <property type="entry name" value="NmrA_like_SDR_a"/>
    <property type="match status" value="1"/>
</dbReference>
<dbReference type="Pfam" id="PF05368">
    <property type="entry name" value="NmrA"/>
    <property type="match status" value="1"/>
</dbReference>
<feature type="domain" description="NmrA-like" evidence="3">
    <location>
        <begin position="5"/>
        <end position="286"/>
    </location>
</feature>
<evidence type="ECO:0000259" key="3">
    <source>
        <dbReference type="Pfam" id="PF05368"/>
    </source>
</evidence>
<dbReference type="Proteomes" id="UP001280581">
    <property type="component" value="Unassembled WGS sequence"/>
</dbReference>
<comment type="caution">
    <text evidence="4">The sequence shown here is derived from an EMBL/GenBank/DDBJ whole genome shotgun (WGS) entry which is preliminary data.</text>
</comment>
<dbReference type="AlphaFoldDB" id="A0AAN6LT09"/>
<accession>A0AAN6LT09</accession>
<dbReference type="SUPFAM" id="SSF51735">
    <property type="entry name" value="NAD(P)-binding Rossmann-fold domains"/>
    <property type="match status" value="2"/>
</dbReference>
<keyword evidence="5" id="KW-1185">Reference proteome</keyword>
<protein>
    <recommendedName>
        <fullName evidence="3">NmrA-like domain-containing protein</fullName>
    </recommendedName>
</protein>
<dbReference type="Pfam" id="PF00106">
    <property type="entry name" value="adh_short"/>
    <property type="match status" value="1"/>
</dbReference>
<dbReference type="PRINTS" id="PR00081">
    <property type="entry name" value="GDHRDH"/>
</dbReference>
<sequence length="623" mass="68773">MSQQQKTVVVLGATGMQGGSVVKQFLEHPLKYHVRGLTRDVNSQKAKALSDLGVKVVPGDLNDVASLRNAFQGAHIIYAMTDFWQEMSFDVEYRQGKDVADIAASLPQLEHFIWAALPDGKAISGGKFPHIYHWQSKAAVTDYIRESQPDLWAKTTAVLFPNYFENCKVRPHAYLPVKQSDGVYVRKFPLRGQTPLPNVAISDTGKLVQHVVEYGTEFFKRTIAFYSQAISEAEKVDALGKFHNIPVRYEQLSERDFRTALEAEMPAITALDFTEQLMIFDEFGMIYARPEFVQANQMFPSHNALLMEQKVVLITGAGRGIGKGLTEHFLSQRNTTVVAGLRNTLGADAITLNQLAIAEGSSLILAHIDSTSSSDAKTAVSILQSKHQISHIDIAIANAGICDALPPLAEMDVADLIRHIDTNTYGVLRLFQATWTLLEKARAPKFVCISSSLGSISQCGGEAPYTGAYGVSKAAANYLVAKINAEYEKLIAFSIDPGFVQTDMGNRGARLAGLKEAPVTVQDSVEGVVREPPSRMCISERTMAITLDSWTPLERFGPRSGRTASKNRLSPDLTLRQLEWQTIRETNNKNKPVFHVQILIGDATSKICLPMLYSTKTNYWPTC</sequence>
<dbReference type="InterPro" id="IPR051164">
    <property type="entry name" value="NmrA-like_oxidored"/>
</dbReference>
<dbReference type="InterPro" id="IPR002347">
    <property type="entry name" value="SDR_fam"/>
</dbReference>
<name>A0AAN6LT09_9PLEO</name>
<evidence type="ECO:0000256" key="2">
    <source>
        <dbReference type="ARBA" id="ARBA00022857"/>
    </source>
</evidence>
<proteinExistence type="inferred from homology"/>
<evidence type="ECO:0000313" key="4">
    <source>
        <dbReference type="EMBL" id="KAK3201715.1"/>
    </source>
</evidence>
<dbReference type="PANTHER" id="PTHR42748:SF31">
    <property type="entry name" value="NMRA-LIKE DOMAIN-CONTAINING PROTEIN-RELATED"/>
    <property type="match status" value="1"/>
</dbReference>
<keyword evidence="2" id="KW-0521">NADP</keyword>
<dbReference type="Gene3D" id="3.40.50.720">
    <property type="entry name" value="NAD(P)-binding Rossmann-like Domain"/>
    <property type="match status" value="2"/>
</dbReference>
<comment type="similarity">
    <text evidence="1">Belongs to the NmrA-type oxidoreductase family.</text>
</comment>
<dbReference type="PANTHER" id="PTHR42748">
    <property type="entry name" value="NITROGEN METABOLITE REPRESSION PROTEIN NMRA FAMILY MEMBER"/>
    <property type="match status" value="1"/>
</dbReference>
<dbReference type="InterPro" id="IPR008030">
    <property type="entry name" value="NmrA-like"/>
</dbReference>
<organism evidence="4 5">
    <name type="scientific">Pseudopithomyces chartarum</name>
    <dbReference type="NCBI Taxonomy" id="1892770"/>
    <lineage>
        <taxon>Eukaryota</taxon>
        <taxon>Fungi</taxon>
        <taxon>Dikarya</taxon>
        <taxon>Ascomycota</taxon>
        <taxon>Pezizomycotina</taxon>
        <taxon>Dothideomycetes</taxon>
        <taxon>Pleosporomycetidae</taxon>
        <taxon>Pleosporales</taxon>
        <taxon>Massarineae</taxon>
        <taxon>Didymosphaeriaceae</taxon>
        <taxon>Pseudopithomyces</taxon>
    </lineage>
</organism>
<reference evidence="4 5" key="1">
    <citation type="submission" date="2021-02" db="EMBL/GenBank/DDBJ databases">
        <title>Genome assembly of Pseudopithomyces chartarum.</title>
        <authorList>
            <person name="Jauregui R."/>
            <person name="Singh J."/>
            <person name="Voisey C."/>
        </authorList>
    </citation>
    <scope>NUCLEOTIDE SEQUENCE [LARGE SCALE GENOMIC DNA]</scope>
    <source>
        <strain evidence="4 5">AGR01</strain>
    </source>
</reference>
<gene>
    <name evidence="4" type="ORF">GRF29_164g438726</name>
</gene>
<evidence type="ECO:0000256" key="1">
    <source>
        <dbReference type="ARBA" id="ARBA00006328"/>
    </source>
</evidence>